<name>A0ABN1F9Y9_9PROT</name>
<gene>
    <name evidence="1" type="ORF">GCM10009416_25600</name>
</gene>
<sequence>MAEVKVSVSVDDSHLGRFDEVARAAEASGMTVQGREAAIGVLTGSIAADRLDRLRSVAGVEHVETQREVRVPPPESEIQ</sequence>
<organism evidence="1 2">
    <name type="scientific">Craurococcus roseus</name>
    <dbReference type="NCBI Taxonomy" id="77585"/>
    <lineage>
        <taxon>Bacteria</taxon>
        <taxon>Pseudomonadati</taxon>
        <taxon>Pseudomonadota</taxon>
        <taxon>Alphaproteobacteria</taxon>
        <taxon>Acetobacterales</taxon>
        <taxon>Acetobacteraceae</taxon>
        <taxon>Craurococcus</taxon>
    </lineage>
</organism>
<dbReference type="Proteomes" id="UP001501588">
    <property type="component" value="Unassembled WGS sequence"/>
</dbReference>
<dbReference type="EMBL" id="BAAAFZ010000034">
    <property type="protein sequence ID" value="GAA0586143.1"/>
    <property type="molecule type" value="Genomic_DNA"/>
</dbReference>
<evidence type="ECO:0000313" key="1">
    <source>
        <dbReference type="EMBL" id="GAA0586143.1"/>
    </source>
</evidence>
<protein>
    <recommendedName>
        <fullName evidence="3">Ketohydroxyglutarate aldolase</fullName>
    </recommendedName>
</protein>
<evidence type="ECO:0008006" key="3">
    <source>
        <dbReference type="Google" id="ProtNLM"/>
    </source>
</evidence>
<dbReference type="RefSeq" id="WP_343895697.1">
    <property type="nucleotide sequence ID" value="NZ_BAAAFZ010000034.1"/>
</dbReference>
<accession>A0ABN1F9Y9</accession>
<reference evidence="1 2" key="1">
    <citation type="journal article" date="2019" name="Int. J. Syst. Evol. Microbiol.">
        <title>The Global Catalogue of Microorganisms (GCM) 10K type strain sequencing project: providing services to taxonomists for standard genome sequencing and annotation.</title>
        <authorList>
            <consortium name="The Broad Institute Genomics Platform"/>
            <consortium name="The Broad Institute Genome Sequencing Center for Infectious Disease"/>
            <person name="Wu L."/>
            <person name="Ma J."/>
        </authorList>
    </citation>
    <scope>NUCLEOTIDE SEQUENCE [LARGE SCALE GENOMIC DNA]</scope>
    <source>
        <strain evidence="1 2">JCM 9933</strain>
    </source>
</reference>
<keyword evidence="2" id="KW-1185">Reference proteome</keyword>
<comment type="caution">
    <text evidence="1">The sequence shown here is derived from an EMBL/GenBank/DDBJ whole genome shotgun (WGS) entry which is preliminary data.</text>
</comment>
<evidence type="ECO:0000313" key="2">
    <source>
        <dbReference type="Proteomes" id="UP001501588"/>
    </source>
</evidence>
<proteinExistence type="predicted"/>